<dbReference type="InterPro" id="IPR036938">
    <property type="entry name" value="PAP2/HPO_sf"/>
</dbReference>
<evidence type="ECO:0000313" key="4">
    <source>
        <dbReference type="Proteomes" id="UP000249375"/>
    </source>
</evidence>
<feature type="transmembrane region" description="Helical" evidence="1">
    <location>
        <begin position="14"/>
        <end position="33"/>
    </location>
</feature>
<feature type="transmembrane region" description="Helical" evidence="1">
    <location>
        <begin position="284"/>
        <end position="304"/>
    </location>
</feature>
<keyword evidence="4" id="KW-1185">Reference proteome</keyword>
<feature type="domain" description="Inositolphosphotransferase Aur1/Ipt1" evidence="2">
    <location>
        <begin position="117"/>
        <end position="293"/>
    </location>
</feature>
<feature type="transmembrane region" description="Helical" evidence="1">
    <location>
        <begin position="261"/>
        <end position="278"/>
    </location>
</feature>
<dbReference type="EMBL" id="CP033459">
    <property type="protein sequence ID" value="QFQ12865.1"/>
    <property type="molecule type" value="Genomic_DNA"/>
</dbReference>
<accession>A0A5P8E762</accession>
<evidence type="ECO:0000256" key="1">
    <source>
        <dbReference type="SAM" id="Phobius"/>
    </source>
</evidence>
<sequence length="320" mass="36588">MEHRPTGLLGIEKVTLGYILFTTILIGIFWTGMNSPLTMLGIRGCVILLIAAIYGIYQFRPTKTTYFIRQVALLFLLPYWYPETYEFCRQFPNLDHIFAGIDLELFGCQPSMVFSEVLPGKIWSELFNAGYFAYFPMIFICVLLTLFGKRKYLGQTVSVILICFFFYYTIYIFLPVAGPYYYFPTIGHDAMVSGQYPELHDYFRTHIQLPPSASATDGFFKSLVSLTQESGERPTAAFPSSHVGMSTIVMLLTYRLRKGTFWIFLPLYILLCGATVYISAHYLIDSICGLISAPIFLTIAFKIYRRIDDGDARAEYLVGW</sequence>
<keyword evidence="1" id="KW-0812">Transmembrane</keyword>
<proteinExistence type="predicted"/>
<feature type="transmembrane region" description="Helical" evidence="1">
    <location>
        <begin position="39"/>
        <end position="57"/>
    </location>
</feature>
<feature type="transmembrane region" description="Helical" evidence="1">
    <location>
        <begin position="236"/>
        <end position="254"/>
    </location>
</feature>
<feature type="transmembrane region" description="Helical" evidence="1">
    <location>
        <begin position="64"/>
        <end position="81"/>
    </location>
</feature>
<dbReference type="Gene3D" id="1.20.144.10">
    <property type="entry name" value="Phosphatidic acid phosphatase type 2/haloperoxidase"/>
    <property type="match status" value="1"/>
</dbReference>
<dbReference type="KEGG" id="alq:C7Y71_007440"/>
<dbReference type="Proteomes" id="UP000249375">
    <property type="component" value="Chromosome"/>
</dbReference>
<gene>
    <name evidence="3" type="ORF">C7Y71_007440</name>
</gene>
<keyword evidence="1" id="KW-0472">Membrane</keyword>
<evidence type="ECO:0000313" key="3">
    <source>
        <dbReference type="EMBL" id="QFQ12865.1"/>
    </source>
</evidence>
<dbReference type="AlphaFoldDB" id="A0A5P8E762"/>
<dbReference type="Pfam" id="PF14378">
    <property type="entry name" value="PAP2_3"/>
    <property type="match status" value="1"/>
</dbReference>
<evidence type="ECO:0000259" key="2">
    <source>
        <dbReference type="Pfam" id="PF14378"/>
    </source>
</evidence>
<reference evidence="3 4" key="1">
    <citation type="submission" date="2018-11" db="EMBL/GenBank/DDBJ databases">
        <authorList>
            <person name="Na S.W."/>
            <person name="Baik M."/>
        </authorList>
    </citation>
    <scope>NUCLEOTIDE SEQUENCE [LARGE SCALE GENOMIC DNA]</scope>
    <source>
        <strain evidence="3 4">E39</strain>
    </source>
</reference>
<organism evidence="3 4">
    <name type="scientific">Pseudoprevotella muciniphila</name>
    <dbReference type="NCBI Taxonomy" id="2133944"/>
    <lineage>
        <taxon>Bacteria</taxon>
        <taxon>Pseudomonadati</taxon>
        <taxon>Bacteroidota</taxon>
        <taxon>Bacteroidia</taxon>
        <taxon>Bacteroidales</taxon>
        <taxon>Prevotellaceae</taxon>
        <taxon>Pseudoprevotella</taxon>
    </lineage>
</organism>
<dbReference type="OrthoDB" id="1454668at2"/>
<feature type="transmembrane region" description="Helical" evidence="1">
    <location>
        <begin position="159"/>
        <end position="183"/>
    </location>
</feature>
<dbReference type="InterPro" id="IPR026841">
    <property type="entry name" value="Aur1/Ipt1"/>
</dbReference>
<feature type="transmembrane region" description="Helical" evidence="1">
    <location>
        <begin position="129"/>
        <end position="147"/>
    </location>
</feature>
<protein>
    <submittedName>
        <fullName evidence="3">Phosphatase PAP2 family protein</fullName>
    </submittedName>
</protein>
<dbReference type="RefSeq" id="WP_111898245.1">
    <property type="nucleotide sequence ID" value="NZ_CP033459.1"/>
</dbReference>
<dbReference type="SUPFAM" id="SSF48317">
    <property type="entry name" value="Acid phosphatase/Vanadium-dependent haloperoxidase"/>
    <property type="match status" value="1"/>
</dbReference>
<name>A0A5P8E762_9BACT</name>
<dbReference type="GO" id="GO:0016020">
    <property type="term" value="C:membrane"/>
    <property type="evidence" value="ECO:0007669"/>
    <property type="project" value="UniProtKB-SubCell"/>
</dbReference>
<keyword evidence="1" id="KW-1133">Transmembrane helix</keyword>